<proteinExistence type="predicted"/>
<evidence type="ECO:0000313" key="1">
    <source>
        <dbReference type="EMBL" id="AZU03930.1"/>
    </source>
</evidence>
<dbReference type="KEGG" id="gak:X907_1397"/>
<dbReference type="EMBL" id="CP018911">
    <property type="protein sequence ID" value="AZU03930.1"/>
    <property type="molecule type" value="Genomic_DNA"/>
</dbReference>
<gene>
    <name evidence="1" type="ORF">X907_1397</name>
</gene>
<name>A0A3T0E9J1_9PROT</name>
<dbReference type="Proteomes" id="UP000286954">
    <property type="component" value="Chromosome"/>
</dbReference>
<dbReference type="AlphaFoldDB" id="A0A3T0E9J1"/>
<accession>A0A3T0E9J1</accession>
<organism evidence="1 2">
    <name type="scientific">Glycocaulis alkaliphilus</name>
    <dbReference type="NCBI Taxonomy" id="1434191"/>
    <lineage>
        <taxon>Bacteria</taxon>
        <taxon>Pseudomonadati</taxon>
        <taxon>Pseudomonadota</taxon>
        <taxon>Alphaproteobacteria</taxon>
        <taxon>Maricaulales</taxon>
        <taxon>Maricaulaceae</taxon>
        <taxon>Glycocaulis</taxon>
    </lineage>
</organism>
<protein>
    <submittedName>
        <fullName evidence="1">Uncharacterized protein</fullName>
    </submittedName>
</protein>
<reference evidence="1 2" key="1">
    <citation type="submission" date="2016-12" db="EMBL/GenBank/DDBJ databases">
        <title>The genome of dimorphic prosthecate Glycocaulis alkaliphilus 6b-8t, isolated from crude oil dictates its adaptability in petroleum environments.</title>
        <authorList>
            <person name="Wu X.-L."/>
            <person name="Geng S."/>
        </authorList>
    </citation>
    <scope>NUCLEOTIDE SEQUENCE [LARGE SCALE GENOMIC DNA]</scope>
    <source>
        <strain evidence="1 2">6B-8</strain>
    </source>
</reference>
<sequence length="55" mass="6129">MGTLQNDMSDVKTSLISLRQHLTAFMSTDAAHEGALASLQARLNRIERRLEISET</sequence>
<evidence type="ECO:0000313" key="2">
    <source>
        <dbReference type="Proteomes" id="UP000286954"/>
    </source>
</evidence>
<keyword evidence="2" id="KW-1185">Reference proteome</keyword>